<keyword evidence="2" id="KW-0479">Metal-binding</keyword>
<dbReference type="SUPFAM" id="SSF50129">
    <property type="entry name" value="GroES-like"/>
    <property type="match status" value="1"/>
</dbReference>
<proteinExistence type="predicted"/>
<reference evidence="6 7" key="1">
    <citation type="journal article" date="2013" name="BMC Genomics">
        <title>Genomics-driven discovery of the pneumocandin biosynthetic gene cluster in the fungus Glarea lozoyensis.</title>
        <authorList>
            <person name="Chen L."/>
            <person name="Yue Q."/>
            <person name="Zhang X."/>
            <person name="Xiang M."/>
            <person name="Wang C."/>
            <person name="Li S."/>
            <person name="Che Y."/>
            <person name="Ortiz-Lopez F.J."/>
            <person name="Bills G.F."/>
            <person name="Liu X."/>
            <person name="An Z."/>
        </authorList>
    </citation>
    <scope>NUCLEOTIDE SEQUENCE [LARGE SCALE GENOMIC DNA]</scope>
    <source>
        <strain evidence="7">ATCC 20868 / MF5171</strain>
    </source>
</reference>
<feature type="domain" description="Alcohol dehydrogenase-like N-terminal" evidence="5">
    <location>
        <begin position="46"/>
        <end position="174"/>
    </location>
</feature>
<dbReference type="GO" id="GO:0008270">
    <property type="term" value="F:zinc ion binding"/>
    <property type="evidence" value="ECO:0007669"/>
    <property type="project" value="InterPro"/>
</dbReference>
<dbReference type="Pfam" id="PF08240">
    <property type="entry name" value="ADH_N"/>
    <property type="match status" value="1"/>
</dbReference>
<evidence type="ECO:0000256" key="4">
    <source>
        <dbReference type="ARBA" id="ARBA00023002"/>
    </source>
</evidence>
<keyword evidence="4" id="KW-0560">Oxidoreductase</keyword>
<dbReference type="EMBL" id="KE145365">
    <property type="protein sequence ID" value="EPE30059.1"/>
    <property type="molecule type" value="Genomic_DNA"/>
</dbReference>
<dbReference type="RefSeq" id="XP_008082736.1">
    <property type="nucleotide sequence ID" value="XM_008084545.1"/>
</dbReference>
<dbReference type="Gene3D" id="3.40.50.720">
    <property type="entry name" value="NAD(P)-binding Rossmann-like Domain"/>
    <property type="match status" value="1"/>
</dbReference>
<dbReference type="OrthoDB" id="3941538at2759"/>
<organism evidence="6 7">
    <name type="scientific">Glarea lozoyensis (strain ATCC 20868 / MF5171)</name>
    <dbReference type="NCBI Taxonomy" id="1116229"/>
    <lineage>
        <taxon>Eukaryota</taxon>
        <taxon>Fungi</taxon>
        <taxon>Dikarya</taxon>
        <taxon>Ascomycota</taxon>
        <taxon>Pezizomycotina</taxon>
        <taxon>Leotiomycetes</taxon>
        <taxon>Helotiales</taxon>
        <taxon>Helotiaceae</taxon>
        <taxon>Glarea</taxon>
    </lineage>
</organism>
<sequence length="412" mass="45002">MAKVLPPIISTDYKPHPIETMKAAQWMGPRDIQLGTVPKPMLTANKDAIVHITHCTICGSDLHMYNPDMKSAMEKGLILGHEAIGIVDEVGPEVKTLQVGDRVIILPVIACGECFYCQNEEYSLCDKTNPSKEMEQLYGHRLSGIFGYSNLTGGYPGSQAEWCRVPNADLVCVKAPKDIAAKKLLGLCDVTPTAWHGNELAEVGKGDVVGVWGCGAVGLSIQRLALLRGAKKVYAIDKDPYRLALAERYGSIPLDVSDYTNIADLVLELEPHGLDRAIEASGFRSTNSIKHKIMRGINAEGDSSDTVSAIIKATRKGGNVALIGDFFFNTNDFPIGAMMEKALTVRGGQLYAQKYFPLLLDLTTSGNYDPSFMFTYEDDFENVAVDYEKFNNHEVPGGLKVCLVTAFGRSQK</sequence>
<dbReference type="InterPro" id="IPR013154">
    <property type="entry name" value="ADH-like_N"/>
</dbReference>
<dbReference type="InterPro" id="IPR011032">
    <property type="entry name" value="GroES-like_sf"/>
</dbReference>
<evidence type="ECO:0000313" key="7">
    <source>
        <dbReference type="Proteomes" id="UP000016922"/>
    </source>
</evidence>
<comment type="cofactor">
    <cofactor evidence="1">
        <name>Zn(2+)</name>
        <dbReference type="ChEBI" id="CHEBI:29105"/>
    </cofactor>
</comment>
<evidence type="ECO:0000256" key="2">
    <source>
        <dbReference type="ARBA" id="ARBA00022723"/>
    </source>
</evidence>
<dbReference type="PANTHER" id="PTHR42813:SF1">
    <property type="entry name" value="DEHYDROGENASE, PUTATIVE (AFU_ORTHOLOGUE AFUA_5G03930)-RELATED"/>
    <property type="match status" value="1"/>
</dbReference>
<evidence type="ECO:0000313" key="6">
    <source>
        <dbReference type="EMBL" id="EPE30059.1"/>
    </source>
</evidence>
<dbReference type="Proteomes" id="UP000016922">
    <property type="component" value="Unassembled WGS sequence"/>
</dbReference>
<name>S3CYN2_GLAL2</name>
<evidence type="ECO:0000256" key="1">
    <source>
        <dbReference type="ARBA" id="ARBA00001947"/>
    </source>
</evidence>
<dbReference type="KEGG" id="glz:GLAREA_12782"/>
<dbReference type="GO" id="GO:0070458">
    <property type="term" value="P:cellular detoxification of nitrogen compound"/>
    <property type="evidence" value="ECO:0007669"/>
    <property type="project" value="EnsemblFungi"/>
</dbReference>
<dbReference type="STRING" id="1116229.S3CYN2"/>
<dbReference type="GO" id="GO:0016491">
    <property type="term" value="F:oxidoreductase activity"/>
    <property type="evidence" value="ECO:0007669"/>
    <property type="project" value="UniProtKB-KW"/>
</dbReference>
<dbReference type="PROSITE" id="PS00059">
    <property type="entry name" value="ADH_ZINC"/>
    <property type="match status" value="1"/>
</dbReference>
<dbReference type="CDD" id="cd08283">
    <property type="entry name" value="FDH_like_1"/>
    <property type="match status" value="1"/>
</dbReference>
<evidence type="ECO:0000259" key="5">
    <source>
        <dbReference type="Pfam" id="PF08240"/>
    </source>
</evidence>
<dbReference type="OMA" id="QCHVQRY"/>
<evidence type="ECO:0000256" key="3">
    <source>
        <dbReference type="ARBA" id="ARBA00022833"/>
    </source>
</evidence>
<dbReference type="eggNOG" id="KOG0024">
    <property type="taxonomic scope" value="Eukaryota"/>
</dbReference>
<dbReference type="AlphaFoldDB" id="S3CYN2"/>
<gene>
    <name evidence="6" type="ORF">GLAREA_12782</name>
</gene>
<dbReference type="GO" id="GO:0071500">
    <property type="term" value="P:cellular response to nitrosative stress"/>
    <property type="evidence" value="ECO:0007669"/>
    <property type="project" value="EnsemblFungi"/>
</dbReference>
<dbReference type="HOGENOM" id="CLU_026673_11_3_1"/>
<keyword evidence="3" id="KW-0862">Zinc</keyword>
<dbReference type="GeneID" id="19471822"/>
<dbReference type="Gene3D" id="3.90.180.10">
    <property type="entry name" value="Medium-chain alcohol dehydrogenases, catalytic domain"/>
    <property type="match status" value="1"/>
</dbReference>
<dbReference type="InterPro" id="IPR036291">
    <property type="entry name" value="NAD(P)-bd_dom_sf"/>
</dbReference>
<dbReference type="InterPro" id="IPR002328">
    <property type="entry name" value="ADH_Zn_CS"/>
</dbReference>
<dbReference type="SUPFAM" id="SSF51735">
    <property type="entry name" value="NAD(P)-binding Rossmann-fold domains"/>
    <property type="match status" value="1"/>
</dbReference>
<dbReference type="PANTHER" id="PTHR42813">
    <property type="entry name" value="ZINC-TYPE ALCOHOL DEHYDROGENASE-LIKE"/>
    <property type="match status" value="1"/>
</dbReference>
<accession>S3CYN2</accession>
<protein>
    <submittedName>
        <fullName evidence="6">GroES-like protein</fullName>
    </submittedName>
</protein>
<keyword evidence="7" id="KW-1185">Reference proteome</keyword>